<dbReference type="InterPro" id="IPR000182">
    <property type="entry name" value="GNAT_dom"/>
</dbReference>
<protein>
    <recommendedName>
        <fullName evidence="1">N-acetyltransferase domain-containing protein</fullName>
    </recommendedName>
</protein>
<dbReference type="SUPFAM" id="SSF55729">
    <property type="entry name" value="Acyl-CoA N-acyltransferases (Nat)"/>
    <property type="match status" value="1"/>
</dbReference>
<evidence type="ECO:0000259" key="1">
    <source>
        <dbReference type="PROSITE" id="PS51186"/>
    </source>
</evidence>
<reference evidence="2 3" key="1">
    <citation type="submission" date="2018-05" db="EMBL/GenBank/DDBJ databases">
        <title>Draft genome sequence of Scytalidium lignicola DSM 105466, a ubiquitous saprotrophic fungus.</title>
        <authorList>
            <person name="Buettner E."/>
            <person name="Gebauer A.M."/>
            <person name="Hofrichter M."/>
            <person name="Liers C."/>
            <person name="Kellner H."/>
        </authorList>
    </citation>
    <scope>NUCLEOTIDE SEQUENCE [LARGE SCALE GENOMIC DNA]</scope>
    <source>
        <strain evidence="2 3">DSM 105466</strain>
    </source>
</reference>
<dbReference type="EMBL" id="NCSJ02000006">
    <property type="protein sequence ID" value="RFU35701.1"/>
    <property type="molecule type" value="Genomic_DNA"/>
</dbReference>
<keyword evidence="3" id="KW-1185">Reference proteome</keyword>
<dbReference type="PROSITE" id="PS51186">
    <property type="entry name" value="GNAT"/>
    <property type="match status" value="1"/>
</dbReference>
<feature type="domain" description="N-acetyltransferase" evidence="1">
    <location>
        <begin position="65"/>
        <end position="211"/>
    </location>
</feature>
<gene>
    <name evidence="2" type="ORF">B7463_g724</name>
</gene>
<dbReference type="InterPro" id="IPR052523">
    <property type="entry name" value="Trichothecene_AcTrans"/>
</dbReference>
<dbReference type="PANTHER" id="PTHR42791">
    <property type="entry name" value="GNAT FAMILY ACETYLTRANSFERASE"/>
    <property type="match status" value="1"/>
</dbReference>
<comment type="caution">
    <text evidence="2">The sequence shown here is derived from an EMBL/GenBank/DDBJ whole genome shotgun (WGS) entry which is preliminary data.</text>
</comment>
<dbReference type="AlphaFoldDB" id="A0A3E2HRR2"/>
<evidence type="ECO:0000313" key="2">
    <source>
        <dbReference type="EMBL" id="RFU35701.1"/>
    </source>
</evidence>
<accession>A0A3E2HRR2</accession>
<name>A0A3E2HRR2_SCYLI</name>
<dbReference type="Gene3D" id="3.40.630.30">
    <property type="match status" value="1"/>
</dbReference>
<dbReference type="Proteomes" id="UP000258309">
    <property type="component" value="Unassembled WGS sequence"/>
</dbReference>
<dbReference type="CDD" id="cd04301">
    <property type="entry name" value="NAT_SF"/>
    <property type="match status" value="1"/>
</dbReference>
<dbReference type="GO" id="GO:0016747">
    <property type="term" value="F:acyltransferase activity, transferring groups other than amino-acyl groups"/>
    <property type="evidence" value="ECO:0007669"/>
    <property type="project" value="InterPro"/>
</dbReference>
<sequence>MPLKLKPLPSPTPSQYTSLAQIRWAAFSDNPLNQILYPSSTAAEVIPWLIRREQRVVENPNQILLVVEDTTSADILAYAKWELPRDEKEQEGEREERDIPTSATIPAAPEVIQMDLWNEFREKMGVMKKKYSDPRQCKLHTLVTDPRHTGRGCASMLLKWGIEKVDNLNAQIYLEATPAAYPMYRKYGWEEVDRFMLDLGKYGGEGLHPVPAMIREPRKGEGR</sequence>
<dbReference type="InterPro" id="IPR016181">
    <property type="entry name" value="Acyl_CoA_acyltransferase"/>
</dbReference>
<dbReference type="PANTHER" id="PTHR42791:SF2">
    <property type="entry name" value="N-ACETYLTRANSFERASE DOMAIN-CONTAINING PROTEIN"/>
    <property type="match status" value="1"/>
</dbReference>
<dbReference type="Pfam" id="PF13673">
    <property type="entry name" value="Acetyltransf_10"/>
    <property type="match status" value="1"/>
</dbReference>
<dbReference type="STRING" id="5539.A0A3E2HRR2"/>
<dbReference type="OrthoDB" id="2832510at2759"/>
<evidence type="ECO:0000313" key="3">
    <source>
        <dbReference type="Proteomes" id="UP000258309"/>
    </source>
</evidence>
<feature type="non-terminal residue" evidence="2">
    <location>
        <position position="223"/>
    </location>
</feature>
<dbReference type="OMA" id="FARWDIP"/>
<proteinExistence type="predicted"/>
<organism evidence="2 3">
    <name type="scientific">Scytalidium lignicola</name>
    <name type="common">Hyphomycete</name>
    <dbReference type="NCBI Taxonomy" id="5539"/>
    <lineage>
        <taxon>Eukaryota</taxon>
        <taxon>Fungi</taxon>
        <taxon>Dikarya</taxon>
        <taxon>Ascomycota</taxon>
        <taxon>Pezizomycotina</taxon>
        <taxon>Leotiomycetes</taxon>
        <taxon>Leotiomycetes incertae sedis</taxon>
        <taxon>Scytalidium</taxon>
    </lineage>
</organism>
<feature type="non-terminal residue" evidence="2">
    <location>
        <position position="1"/>
    </location>
</feature>